<dbReference type="Gene3D" id="3.30.70.1320">
    <property type="entry name" value="Multidrug efflux transporter AcrB pore domain like"/>
    <property type="match status" value="1"/>
</dbReference>
<feature type="transmembrane region" description="Helical" evidence="1">
    <location>
        <begin position="426"/>
        <end position="449"/>
    </location>
</feature>
<dbReference type="SUPFAM" id="SSF82693">
    <property type="entry name" value="Multidrug efflux transporter AcrB pore domain, PN1, PN2, PC1 and PC2 subdomains"/>
    <property type="match status" value="3"/>
</dbReference>
<accession>A0A840QQ88</accession>
<dbReference type="Pfam" id="PF00873">
    <property type="entry name" value="ACR_tran"/>
    <property type="match status" value="1"/>
</dbReference>
<name>A0A840QQ88_9BACI</name>
<evidence type="ECO:0000313" key="3">
    <source>
        <dbReference type="Proteomes" id="UP000551878"/>
    </source>
</evidence>
<feature type="transmembrane region" description="Helical" evidence="1">
    <location>
        <begin position="358"/>
        <end position="378"/>
    </location>
</feature>
<keyword evidence="1" id="KW-1133">Transmembrane helix</keyword>
<dbReference type="SUPFAM" id="SSF82866">
    <property type="entry name" value="Multidrug efflux transporter AcrB transmembrane domain"/>
    <property type="match status" value="2"/>
</dbReference>
<dbReference type="PRINTS" id="PR00702">
    <property type="entry name" value="ACRIFLAVINRP"/>
</dbReference>
<dbReference type="GO" id="GO:0005886">
    <property type="term" value="C:plasma membrane"/>
    <property type="evidence" value="ECO:0007669"/>
    <property type="project" value="TreeGrafter"/>
</dbReference>
<feature type="transmembrane region" description="Helical" evidence="1">
    <location>
        <begin position="984"/>
        <end position="1008"/>
    </location>
</feature>
<feature type="transmembrane region" description="Helical" evidence="1">
    <location>
        <begin position="905"/>
        <end position="932"/>
    </location>
</feature>
<dbReference type="AlphaFoldDB" id="A0A840QQ88"/>
<feature type="transmembrane region" description="Helical" evidence="1">
    <location>
        <begin position="384"/>
        <end position="405"/>
    </location>
</feature>
<feature type="transmembrane region" description="Helical" evidence="1">
    <location>
        <begin position="879"/>
        <end position="899"/>
    </location>
</feature>
<dbReference type="EMBL" id="JACHHB010000006">
    <property type="protein sequence ID" value="MBB5173493.1"/>
    <property type="molecule type" value="Genomic_DNA"/>
</dbReference>
<sequence length="1034" mass="112406">MKLIDASVKRPVGVIMLVIGALVLGGIALKNLAIDLFPDIEVPVAVAVTTYDGAAPQEVEQLVSRPVETAVDSIEGISSVDSVSSPGSSLVMMQFDWGVDIDNALIEVREQLDLVEGMLPDAVDRPNVMRFDPQQMPVMWIGLSGASLEHLQEIAEDDVQPHFERMPGVGEAMIEGGSEQEVRVELNDSAMNHYGIDGNTVAQLIASENSARSVGELRRGSSDLQVRIDGEFEDLSDLEATLIPTEGGQMVKLADIASVNIVSLDPDVKALVNGEEALVLSIMEQADANTVDVSNAMSDAVEDVSSQFNNDDLSLDIIIDTADFIRDSIENVAINMIIGGMMAMALLWLFLNSMRSTVVIAISIPIAVISTFTLMYFTGETLNILSMGGLALGLGMMVDSSIVIIENIYGKREHGYSINESARKGAAELAPAVIASTMTSVVVFVPIVFVEGIASELFRPLALTVTFALFAALIVSITLIPMLTSKLMSSNKLTLTEESNRGIDRLLTKVKDRYGDGISWSLRKRKTIVISSVGLIALSLTLIPLIEAEFIPAMDQGQIQIDIEGESGMSQQETEYIIHQVDDVLEPFAEDIETSYATIGSDGTGMSSSDNEAMYMLQMTAASDRDVTTQELMDKINESTSQIPGADIQVMDMDAGMGGGSPIQVEITGPELDVLEDLSEQVVWIVEGIDGTMNVESTFDEGRPELEIHIDRDIASEFGLTSQQIMDEIALRYDGQVASTYRKDGSEYDIRVALPEEERQTIRDIETARISTEQGTTIPLATVAEINQVQGPVEINRSNRERGVQVTADMEGSDLLGMMNAIEAQTDRLNMPDGYSLNFGGEGEDMMESFEQLGFALLLSIFLVYLVMAVQFESFVYPFVIMFSLPTMFVGVIVGLFVMQQSLSVPAFIGVIMLAGIVVNNAIVLVSYINILRDQGYDRIEAVIESGKSRLRPILMTSLTTALAMLPLMLGFGEGTEAQQPMAVVIVFGLMTSMIFTLILIPVMYTIIDDISLWVKRKFGRKKDELGADEVVEG</sequence>
<dbReference type="SUPFAM" id="SSF82714">
    <property type="entry name" value="Multidrug efflux transporter AcrB TolC docking domain, DN and DC subdomains"/>
    <property type="match status" value="2"/>
</dbReference>
<dbReference type="Gene3D" id="1.20.1640.10">
    <property type="entry name" value="Multidrug efflux transporter AcrB transmembrane domain"/>
    <property type="match status" value="2"/>
</dbReference>
<dbReference type="InterPro" id="IPR027463">
    <property type="entry name" value="AcrB_DN_DC_subdom"/>
</dbReference>
<organism evidence="2 3">
    <name type="scientific">Texcoconibacillus texcoconensis</name>
    <dbReference type="NCBI Taxonomy" id="1095777"/>
    <lineage>
        <taxon>Bacteria</taxon>
        <taxon>Bacillati</taxon>
        <taxon>Bacillota</taxon>
        <taxon>Bacilli</taxon>
        <taxon>Bacillales</taxon>
        <taxon>Bacillaceae</taxon>
        <taxon>Texcoconibacillus</taxon>
    </lineage>
</organism>
<feature type="transmembrane region" description="Helical" evidence="1">
    <location>
        <begin position="332"/>
        <end position="351"/>
    </location>
</feature>
<feature type="transmembrane region" description="Helical" evidence="1">
    <location>
        <begin position="853"/>
        <end position="872"/>
    </location>
</feature>
<dbReference type="Gene3D" id="3.30.70.1430">
    <property type="entry name" value="Multidrug efflux transporter AcrB pore domain"/>
    <property type="match status" value="2"/>
</dbReference>
<keyword evidence="1" id="KW-0812">Transmembrane</keyword>
<feature type="transmembrane region" description="Helical" evidence="1">
    <location>
        <begin position="528"/>
        <end position="546"/>
    </location>
</feature>
<dbReference type="PANTHER" id="PTHR32063">
    <property type="match status" value="1"/>
</dbReference>
<keyword evidence="3" id="KW-1185">Reference proteome</keyword>
<dbReference type="Gene3D" id="3.30.2090.10">
    <property type="entry name" value="Multidrug efflux transporter AcrB TolC docking domain, DN and DC subdomains"/>
    <property type="match status" value="2"/>
</dbReference>
<protein>
    <submittedName>
        <fullName evidence="2">HAE1 family hydrophobic/amphiphilic exporter-1</fullName>
    </submittedName>
</protein>
<dbReference type="GO" id="GO:0042910">
    <property type="term" value="F:xenobiotic transmembrane transporter activity"/>
    <property type="evidence" value="ECO:0007669"/>
    <property type="project" value="TreeGrafter"/>
</dbReference>
<reference evidence="2 3" key="1">
    <citation type="submission" date="2020-08" db="EMBL/GenBank/DDBJ databases">
        <title>Genomic Encyclopedia of Type Strains, Phase IV (KMG-IV): sequencing the most valuable type-strain genomes for metagenomic binning, comparative biology and taxonomic classification.</title>
        <authorList>
            <person name="Goeker M."/>
        </authorList>
    </citation>
    <scope>NUCLEOTIDE SEQUENCE [LARGE SCALE GENOMIC DNA]</scope>
    <source>
        <strain evidence="2 3">DSM 24696</strain>
    </source>
</reference>
<keyword evidence="1" id="KW-0472">Membrane</keyword>
<dbReference type="InterPro" id="IPR001036">
    <property type="entry name" value="Acrflvin-R"/>
</dbReference>
<dbReference type="RefSeq" id="WP_184663937.1">
    <property type="nucleotide sequence ID" value="NZ_JACHHB010000006.1"/>
</dbReference>
<dbReference type="Gene3D" id="3.30.70.1440">
    <property type="entry name" value="Multidrug efflux transporter AcrB pore domain"/>
    <property type="match status" value="1"/>
</dbReference>
<comment type="caution">
    <text evidence="2">The sequence shown here is derived from an EMBL/GenBank/DDBJ whole genome shotgun (WGS) entry which is preliminary data.</text>
</comment>
<feature type="transmembrane region" description="Helical" evidence="1">
    <location>
        <begin position="12"/>
        <end position="29"/>
    </location>
</feature>
<evidence type="ECO:0000256" key="1">
    <source>
        <dbReference type="SAM" id="Phobius"/>
    </source>
</evidence>
<feature type="transmembrane region" description="Helical" evidence="1">
    <location>
        <begin position="461"/>
        <end position="483"/>
    </location>
</feature>
<dbReference type="PANTHER" id="PTHR32063:SF0">
    <property type="entry name" value="SWARMING MOTILITY PROTEIN SWRC"/>
    <property type="match status" value="1"/>
</dbReference>
<dbReference type="Proteomes" id="UP000551878">
    <property type="component" value="Unassembled WGS sequence"/>
</dbReference>
<gene>
    <name evidence="2" type="ORF">HNQ41_001680</name>
</gene>
<proteinExistence type="predicted"/>
<evidence type="ECO:0000313" key="2">
    <source>
        <dbReference type="EMBL" id="MBB5173493.1"/>
    </source>
</evidence>
<feature type="transmembrane region" description="Helical" evidence="1">
    <location>
        <begin position="953"/>
        <end position="972"/>
    </location>
</feature>